<feature type="region of interest" description="Disordered" evidence="1">
    <location>
        <begin position="1"/>
        <end position="55"/>
    </location>
</feature>
<sequence length="55" mass="5956">MTSDTTTLLGQTAVTPDGRLGPARSMARRDFLDDFDESTRDRLGLPALAERGAMT</sequence>
<gene>
    <name evidence="2" type="ORF">GCM10010492_55680</name>
</gene>
<feature type="compositionally biased region" description="Polar residues" evidence="1">
    <location>
        <begin position="1"/>
        <end position="14"/>
    </location>
</feature>
<proteinExistence type="predicted"/>
<organism evidence="2 3">
    <name type="scientific">Saccharothrix mutabilis subsp. mutabilis</name>
    <dbReference type="NCBI Taxonomy" id="66855"/>
    <lineage>
        <taxon>Bacteria</taxon>
        <taxon>Bacillati</taxon>
        <taxon>Actinomycetota</taxon>
        <taxon>Actinomycetes</taxon>
        <taxon>Pseudonocardiales</taxon>
        <taxon>Pseudonocardiaceae</taxon>
        <taxon>Saccharothrix</taxon>
    </lineage>
</organism>
<accession>A0ABP3E0D3</accession>
<protein>
    <submittedName>
        <fullName evidence="2">Uncharacterized protein</fullName>
    </submittedName>
</protein>
<keyword evidence="3" id="KW-1185">Reference proteome</keyword>
<dbReference type="Proteomes" id="UP001500416">
    <property type="component" value="Unassembled WGS sequence"/>
</dbReference>
<evidence type="ECO:0000256" key="1">
    <source>
        <dbReference type="SAM" id="MobiDB-lite"/>
    </source>
</evidence>
<comment type="caution">
    <text evidence="2">The sequence shown here is derived from an EMBL/GenBank/DDBJ whole genome shotgun (WGS) entry which is preliminary data.</text>
</comment>
<reference evidence="3" key="1">
    <citation type="journal article" date="2019" name="Int. J. Syst. Evol. Microbiol.">
        <title>The Global Catalogue of Microorganisms (GCM) 10K type strain sequencing project: providing services to taxonomists for standard genome sequencing and annotation.</title>
        <authorList>
            <consortium name="The Broad Institute Genomics Platform"/>
            <consortium name="The Broad Institute Genome Sequencing Center for Infectious Disease"/>
            <person name="Wu L."/>
            <person name="Ma J."/>
        </authorList>
    </citation>
    <scope>NUCLEOTIDE SEQUENCE [LARGE SCALE GENOMIC DNA]</scope>
    <source>
        <strain evidence="3">JCM 3380</strain>
    </source>
</reference>
<dbReference type="EMBL" id="BAAABU010000016">
    <property type="protein sequence ID" value="GAA0248640.1"/>
    <property type="molecule type" value="Genomic_DNA"/>
</dbReference>
<evidence type="ECO:0000313" key="3">
    <source>
        <dbReference type="Proteomes" id="UP001500416"/>
    </source>
</evidence>
<dbReference type="RefSeq" id="WP_343936883.1">
    <property type="nucleotide sequence ID" value="NZ_BAAABU010000016.1"/>
</dbReference>
<name>A0ABP3E0D3_9PSEU</name>
<feature type="compositionally biased region" description="Basic and acidic residues" evidence="1">
    <location>
        <begin position="27"/>
        <end position="43"/>
    </location>
</feature>
<evidence type="ECO:0000313" key="2">
    <source>
        <dbReference type="EMBL" id="GAA0248640.1"/>
    </source>
</evidence>